<organism evidence="2">
    <name type="scientific">Oryza barthii</name>
    <dbReference type="NCBI Taxonomy" id="65489"/>
    <lineage>
        <taxon>Eukaryota</taxon>
        <taxon>Viridiplantae</taxon>
        <taxon>Streptophyta</taxon>
        <taxon>Embryophyta</taxon>
        <taxon>Tracheophyta</taxon>
        <taxon>Spermatophyta</taxon>
        <taxon>Magnoliopsida</taxon>
        <taxon>Liliopsida</taxon>
        <taxon>Poales</taxon>
        <taxon>Poaceae</taxon>
        <taxon>BOP clade</taxon>
        <taxon>Oryzoideae</taxon>
        <taxon>Oryzeae</taxon>
        <taxon>Oryzinae</taxon>
        <taxon>Oryza</taxon>
    </lineage>
</organism>
<proteinExistence type="predicted"/>
<name>A0A0D3HMJ9_9ORYZ</name>
<dbReference type="PaxDb" id="65489-OBART11G15740.1"/>
<dbReference type="HOGENOM" id="CLU_2871160_0_0_1"/>
<feature type="region of interest" description="Disordered" evidence="1">
    <location>
        <begin position="1"/>
        <end position="30"/>
    </location>
</feature>
<dbReference type="AlphaFoldDB" id="A0A0D3HMJ9"/>
<feature type="compositionally biased region" description="Basic and acidic residues" evidence="1">
    <location>
        <begin position="15"/>
        <end position="25"/>
    </location>
</feature>
<dbReference type="Proteomes" id="UP000026960">
    <property type="component" value="Chromosome 11"/>
</dbReference>
<keyword evidence="3" id="KW-1185">Reference proteome</keyword>
<accession>A0A0D3HMJ9</accession>
<reference evidence="2" key="1">
    <citation type="journal article" date="2009" name="Rice">
        <title>De Novo Next Generation Sequencing of Plant Genomes.</title>
        <authorList>
            <person name="Rounsley S."/>
            <person name="Marri P.R."/>
            <person name="Yu Y."/>
            <person name="He R."/>
            <person name="Sisneros N."/>
            <person name="Goicoechea J.L."/>
            <person name="Lee S.J."/>
            <person name="Angelova A."/>
            <person name="Kudrna D."/>
            <person name="Luo M."/>
            <person name="Affourtit J."/>
            <person name="Desany B."/>
            <person name="Knight J."/>
            <person name="Niazi F."/>
            <person name="Egholm M."/>
            <person name="Wing R.A."/>
        </authorList>
    </citation>
    <scope>NUCLEOTIDE SEQUENCE [LARGE SCALE GENOMIC DNA]</scope>
    <source>
        <strain evidence="2">cv. IRGC 105608</strain>
    </source>
</reference>
<evidence type="ECO:0000313" key="3">
    <source>
        <dbReference type="Proteomes" id="UP000026960"/>
    </source>
</evidence>
<reference evidence="2" key="2">
    <citation type="submission" date="2015-03" db="UniProtKB">
        <authorList>
            <consortium name="EnsemblPlants"/>
        </authorList>
    </citation>
    <scope>IDENTIFICATION</scope>
</reference>
<evidence type="ECO:0000313" key="2">
    <source>
        <dbReference type="EnsemblPlants" id="OBART11G15740.1"/>
    </source>
</evidence>
<evidence type="ECO:0000256" key="1">
    <source>
        <dbReference type="SAM" id="MobiDB-lite"/>
    </source>
</evidence>
<dbReference type="Gramene" id="OBART11G15740.1">
    <property type="protein sequence ID" value="OBART11G15740.1"/>
    <property type="gene ID" value="OBART11G15740"/>
</dbReference>
<protein>
    <submittedName>
        <fullName evidence="2">Uncharacterized protein</fullName>
    </submittedName>
</protein>
<dbReference type="EnsemblPlants" id="OBART11G15740.1">
    <property type="protein sequence ID" value="OBART11G15740.1"/>
    <property type="gene ID" value="OBART11G15740"/>
</dbReference>
<sequence length="64" mass="7254">MADTVLSPASPRHRCREECPQERPKQLPSAASAYNAASDVESAIQFIYRLKLEFDRFPYFTSCG</sequence>